<evidence type="ECO:0000313" key="1">
    <source>
        <dbReference type="EMBL" id="KKN46500.1"/>
    </source>
</evidence>
<comment type="caution">
    <text evidence="1">The sequence shown here is derived from an EMBL/GenBank/DDBJ whole genome shotgun (WGS) entry which is preliminary data.</text>
</comment>
<dbReference type="AntiFam" id="ANF00269">
    <property type="entry name" value="Translation of CRISPR region"/>
</dbReference>
<proteinExistence type="predicted"/>
<accession>A0A0F9QQM0</accession>
<name>A0A0F9QQM0_9ZZZZ</name>
<gene>
    <name evidence="1" type="ORF">LCGC14_0672340</name>
</gene>
<reference evidence="1" key="1">
    <citation type="journal article" date="2015" name="Nature">
        <title>Complex archaea that bridge the gap between prokaryotes and eukaryotes.</title>
        <authorList>
            <person name="Spang A."/>
            <person name="Saw J.H."/>
            <person name="Jorgensen S.L."/>
            <person name="Zaremba-Niedzwiedzka K."/>
            <person name="Martijn J."/>
            <person name="Lind A.E."/>
            <person name="van Eijk R."/>
            <person name="Schleper C."/>
            <person name="Guy L."/>
            <person name="Ettema T.J."/>
        </authorList>
    </citation>
    <scope>NUCLEOTIDE SEQUENCE</scope>
</reference>
<organism evidence="1">
    <name type="scientific">marine sediment metagenome</name>
    <dbReference type="NCBI Taxonomy" id="412755"/>
    <lineage>
        <taxon>unclassified sequences</taxon>
        <taxon>metagenomes</taxon>
        <taxon>ecological metagenomes</taxon>
    </lineage>
</organism>
<sequence>MNKLAYLEDTSVSTAQKTLDALHGGESTELFTTGSIACNTSMASGGGTELFTTGSQPATLSTV</sequence>
<dbReference type="EMBL" id="LAZR01001327">
    <property type="protein sequence ID" value="KKN46500.1"/>
    <property type="molecule type" value="Genomic_DNA"/>
</dbReference>
<dbReference type="AlphaFoldDB" id="A0A0F9QQM0"/>
<protein>
    <submittedName>
        <fullName evidence="1">Uncharacterized protein</fullName>
    </submittedName>
</protein>